<evidence type="ECO:0000256" key="8">
    <source>
        <dbReference type="ARBA" id="ARBA00022989"/>
    </source>
</evidence>
<comment type="caution">
    <text evidence="13">The sequence shown here is derived from an EMBL/GenBank/DDBJ whole genome shotgun (WGS) entry which is preliminary data.</text>
</comment>
<keyword evidence="8" id="KW-1133">Transmembrane helix</keyword>
<dbReference type="EMBL" id="JACHXI010000010">
    <property type="protein sequence ID" value="MBB3103829.1"/>
    <property type="molecule type" value="Genomic_DNA"/>
</dbReference>
<keyword evidence="9" id="KW-0472">Membrane</keyword>
<sequence length="269" mass="29592">MSSNSRKIPLWGISLLLVLSLHIGIVAWSLFWRAKPPPIELPPAAPMMVQLEPLPPPPPPPQAQQVEPEPIPDPEPKLVEAPDPKLAVAKTEPKPKPKPKPKKEKPKKPDQEKKVAQKPVESPDKKDSPMESQVAQSSTTDANSRTTSAASTASSNAKQDGMSSSTQQVKASWQSLLLSHLARYKIYPEEAKRRERPGVKVNRLRFTIDGEGRVLSYELVGRSGNPLLDRATLEMIRKAQPLPPPPPELLNDGTLEIVAPLAYELKRSS</sequence>
<feature type="compositionally biased region" description="Pro residues" evidence="11">
    <location>
        <begin position="53"/>
        <end position="62"/>
    </location>
</feature>
<evidence type="ECO:0000256" key="7">
    <source>
        <dbReference type="ARBA" id="ARBA00022927"/>
    </source>
</evidence>
<dbReference type="GO" id="GO:0055085">
    <property type="term" value="P:transmembrane transport"/>
    <property type="evidence" value="ECO:0007669"/>
    <property type="project" value="InterPro"/>
</dbReference>
<keyword evidence="10" id="KW-0735">Signal-anchor</keyword>
<dbReference type="GO" id="GO:0015891">
    <property type="term" value="P:siderophore transport"/>
    <property type="evidence" value="ECO:0007669"/>
    <property type="project" value="InterPro"/>
</dbReference>
<evidence type="ECO:0000256" key="5">
    <source>
        <dbReference type="ARBA" id="ARBA00022519"/>
    </source>
</evidence>
<proteinExistence type="inferred from homology"/>
<feature type="compositionally biased region" description="Basic and acidic residues" evidence="11">
    <location>
        <begin position="107"/>
        <end position="129"/>
    </location>
</feature>
<dbReference type="PRINTS" id="PR01374">
    <property type="entry name" value="TONBPROTEIN"/>
</dbReference>
<dbReference type="GO" id="GO:0098797">
    <property type="term" value="C:plasma membrane protein complex"/>
    <property type="evidence" value="ECO:0007669"/>
    <property type="project" value="TreeGrafter"/>
</dbReference>
<evidence type="ECO:0000256" key="11">
    <source>
        <dbReference type="SAM" id="MobiDB-lite"/>
    </source>
</evidence>
<evidence type="ECO:0000256" key="6">
    <source>
        <dbReference type="ARBA" id="ARBA00022692"/>
    </source>
</evidence>
<comment type="similarity">
    <text evidence="2 10">Belongs to the TonB family.</text>
</comment>
<dbReference type="PROSITE" id="PS52015">
    <property type="entry name" value="TONB_CTD"/>
    <property type="match status" value="1"/>
</dbReference>
<comment type="subcellular location">
    <subcellularLocation>
        <location evidence="1 10">Cell inner membrane</location>
        <topology evidence="1 10">Single-pass membrane protein</topology>
        <orientation evidence="1 10">Periplasmic side</orientation>
    </subcellularLocation>
</comment>
<feature type="compositionally biased region" description="Polar residues" evidence="11">
    <location>
        <begin position="161"/>
        <end position="171"/>
    </location>
</feature>
<dbReference type="NCBIfam" id="TIGR01352">
    <property type="entry name" value="tonB_Cterm"/>
    <property type="match status" value="1"/>
</dbReference>
<evidence type="ECO:0000256" key="1">
    <source>
        <dbReference type="ARBA" id="ARBA00004383"/>
    </source>
</evidence>
<dbReference type="AlphaFoldDB" id="A0A839T4A5"/>
<dbReference type="Proteomes" id="UP000549250">
    <property type="component" value="Unassembled WGS sequence"/>
</dbReference>
<evidence type="ECO:0000313" key="13">
    <source>
        <dbReference type="EMBL" id="MBB3103829.1"/>
    </source>
</evidence>
<gene>
    <name evidence="13" type="ORF">FHR87_002239</name>
</gene>
<feature type="compositionally biased region" description="Basic residues" evidence="11">
    <location>
        <begin position="96"/>
        <end position="106"/>
    </location>
</feature>
<dbReference type="PANTHER" id="PTHR33446">
    <property type="entry name" value="PROTEIN TONB-RELATED"/>
    <property type="match status" value="1"/>
</dbReference>
<keyword evidence="5 10" id="KW-0997">Cell inner membrane</keyword>
<dbReference type="GO" id="GO:0015031">
    <property type="term" value="P:protein transport"/>
    <property type="evidence" value="ECO:0007669"/>
    <property type="project" value="UniProtKB-UniRule"/>
</dbReference>
<evidence type="ECO:0000256" key="4">
    <source>
        <dbReference type="ARBA" id="ARBA00022475"/>
    </source>
</evidence>
<name>A0A839T4A5_AZOMA</name>
<keyword evidence="14" id="KW-1185">Reference proteome</keyword>
<reference evidence="13 14" key="1">
    <citation type="submission" date="2020-08" db="EMBL/GenBank/DDBJ databases">
        <title>Genomic Encyclopedia of Type Strains, Phase III (KMG-III): the genomes of soil and plant-associated and newly described type strains.</title>
        <authorList>
            <person name="Whitman W."/>
        </authorList>
    </citation>
    <scope>NUCLEOTIDE SEQUENCE [LARGE SCALE GENOMIC DNA]</scope>
    <source>
        <strain evidence="13 14">CECT 4462</strain>
    </source>
</reference>
<evidence type="ECO:0000256" key="2">
    <source>
        <dbReference type="ARBA" id="ARBA00006555"/>
    </source>
</evidence>
<keyword evidence="4 10" id="KW-1003">Cell membrane</keyword>
<feature type="region of interest" description="Disordered" evidence="11">
    <location>
        <begin position="50"/>
        <end position="171"/>
    </location>
</feature>
<feature type="compositionally biased region" description="Low complexity" evidence="11">
    <location>
        <begin position="137"/>
        <end position="157"/>
    </location>
</feature>
<keyword evidence="3 10" id="KW-0813">Transport</keyword>
<dbReference type="PANTHER" id="PTHR33446:SF2">
    <property type="entry name" value="PROTEIN TONB"/>
    <property type="match status" value="1"/>
</dbReference>
<evidence type="ECO:0000256" key="10">
    <source>
        <dbReference type="RuleBase" id="RU362123"/>
    </source>
</evidence>
<dbReference type="InterPro" id="IPR003538">
    <property type="entry name" value="TonB"/>
</dbReference>
<evidence type="ECO:0000256" key="9">
    <source>
        <dbReference type="ARBA" id="ARBA00023136"/>
    </source>
</evidence>
<dbReference type="SUPFAM" id="SSF74653">
    <property type="entry name" value="TolA/TonB C-terminal domain"/>
    <property type="match status" value="1"/>
</dbReference>
<keyword evidence="7 10" id="KW-0653">Protein transport</keyword>
<evidence type="ECO:0000259" key="12">
    <source>
        <dbReference type="PROSITE" id="PS52015"/>
    </source>
</evidence>
<dbReference type="InterPro" id="IPR006260">
    <property type="entry name" value="TonB/TolA_C"/>
</dbReference>
<dbReference type="InterPro" id="IPR051045">
    <property type="entry name" value="TonB-dependent_transducer"/>
</dbReference>
<evidence type="ECO:0000256" key="3">
    <source>
        <dbReference type="ARBA" id="ARBA00022448"/>
    </source>
</evidence>
<dbReference type="Pfam" id="PF03544">
    <property type="entry name" value="TonB_C"/>
    <property type="match status" value="1"/>
</dbReference>
<dbReference type="GO" id="GO:0030288">
    <property type="term" value="C:outer membrane-bounded periplasmic space"/>
    <property type="evidence" value="ECO:0007669"/>
    <property type="project" value="InterPro"/>
</dbReference>
<dbReference type="InterPro" id="IPR037682">
    <property type="entry name" value="TonB_C"/>
</dbReference>
<dbReference type="Gene3D" id="3.30.1150.10">
    <property type="match status" value="1"/>
</dbReference>
<keyword evidence="6" id="KW-0812">Transmembrane</keyword>
<comment type="function">
    <text evidence="10">Interacts with outer membrane receptor proteins that carry out high-affinity binding and energy dependent uptake into the periplasmic space of specific substrates. It could act to transduce energy from the cytoplasmic membrane to specific energy-requiring processes in the outer membrane, resulting in the release into the periplasm of ligands bound by these outer membrane proteins.</text>
</comment>
<feature type="domain" description="TonB C-terminal" evidence="12">
    <location>
        <begin position="172"/>
        <end position="269"/>
    </location>
</feature>
<dbReference type="RefSeq" id="WP_183166747.1">
    <property type="nucleotide sequence ID" value="NZ_JACHXI010000010.1"/>
</dbReference>
<accession>A0A839T4A5</accession>
<feature type="compositionally biased region" description="Basic and acidic residues" evidence="11">
    <location>
        <begin position="74"/>
        <end position="83"/>
    </location>
</feature>
<dbReference type="GO" id="GO:0031992">
    <property type="term" value="F:energy transducer activity"/>
    <property type="evidence" value="ECO:0007669"/>
    <property type="project" value="InterPro"/>
</dbReference>
<evidence type="ECO:0000313" key="14">
    <source>
        <dbReference type="Proteomes" id="UP000549250"/>
    </source>
</evidence>
<organism evidence="13 14">
    <name type="scientific">Azomonas macrocytogenes</name>
    <name type="common">Azotobacter macrocytogenes</name>
    <dbReference type="NCBI Taxonomy" id="69962"/>
    <lineage>
        <taxon>Bacteria</taxon>
        <taxon>Pseudomonadati</taxon>
        <taxon>Pseudomonadota</taxon>
        <taxon>Gammaproteobacteria</taxon>
        <taxon>Pseudomonadales</taxon>
        <taxon>Pseudomonadaceae</taxon>
        <taxon>Azomonas</taxon>
    </lineage>
</organism>
<protein>
    <recommendedName>
        <fullName evidence="10">Protein TonB</fullName>
    </recommendedName>
</protein>